<dbReference type="Proteomes" id="UP000694005">
    <property type="component" value="Chromosome A09"/>
</dbReference>
<feature type="non-terminal residue" evidence="1">
    <location>
        <position position="45"/>
    </location>
</feature>
<proteinExistence type="predicted"/>
<gene>
    <name evidence="1" type="ORF">BRAPAZ1V2_A09P36210.2</name>
</gene>
<sequence>MLLKGEVMGSRLTNNLIIELDRTHNGGVGVDALQRREPGAHGAGS</sequence>
<evidence type="ECO:0000313" key="1">
    <source>
        <dbReference type="EMBL" id="CAG7863154.1"/>
    </source>
</evidence>
<dbReference type="AlphaFoldDB" id="A0A8D9CV72"/>
<protein>
    <submittedName>
        <fullName evidence="1">Uncharacterized protein</fullName>
    </submittedName>
</protein>
<dbReference type="EMBL" id="LS974625">
    <property type="protein sequence ID" value="CAG7863154.1"/>
    <property type="molecule type" value="Genomic_DNA"/>
</dbReference>
<organism evidence="1 2">
    <name type="scientific">Brassica campestris</name>
    <name type="common">Field mustard</name>
    <dbReference type="NCBI Taxonomy" id="3711"/>
    <lineage>
        <taxon>Eukaryota</taxon>
        <taxon>Viridiplantae</taxon>
        <taxon>Streptophyta</taxon>
        <taxon>Embryophyta</taxon>
        <taxon>Tracheophyta</taxon>
        <taxon>Spermatophyta</taxon>
        <taxon>Magnoliopsida</taxon>
        <taxon>eudicotyledons</taxon>
        <taxon>Gunneridae</taxon>
        <taxon>Pentapetalae</taxon>
        <taxon>rosids</taxon>
        <taxon>malvids</taxon>
        <taxon>Brassicales</taxon>
        <taxon>Brassicaceae</taxon>
        <taxon>Brassiceae</taxon>
        <taxon>Brassica</taxon>
    </lineage>
</organism>
<accession>A0A8D9CV72</accession>
<evidence type="ECO:0000313" key="2">
    <source>
        <dbReference type="Proteomes" id="UP000694005"/>
    </source>
</evidence>
<reference evidence="1 2" key="1">
    <citation type="submission" date="2021-07" db="EMBL/GenBank/DDBJ databases">
        <authorList>
            <consortium name="Genoscope - CEA"/>
            <person name="William W."/>
        </authorList>
    </citation>
    <scope>NUCLEOTIDE SEQUENCE [LARGE SCALE GENOMIC DNA]</scope>
</reference>
<dbReference type="Gramene" id="A09p36210.2_BraZ1">
    <property type="protein sequence ID" value="A09p36210.2_BraZ1.CDS.1"/>
    <property type="gene ID" value="A09g36210.2_BraZ1"/>
</dbReference>
<name>A0A8D9CV72_BRACM</name>